<dbReference type="InterPro" id="IPR001789">
    <property type="entry name" value="Sig_transdc_resp-reg_receiver"/>
</dbReference>
<dbReference type="SMART" id="SM00448">
    <property type="entry name" value="REC"/>
    <property type="match status" value="1"/>
</dbReference>
<keyword evidence="5" id="KW-1185">Reference proteome</keyword>
<protein>
    <submittedName>
        <fullName evidence="4">Response regulator</fullName>
    </submittedName>
</protein>
<evidence type="ECO:0000313" key="5">
    <source>
        <dbReference type="Proteomes" id="UP001596379"/>
    </source>
</evidence>
<gene>
    <name evidence="4" type="ORF">ACFQO0_06180</name>
</gene>
<dbReference type="PANTHER" id="PTHR44591">
    <property type="entry name" value="STRESS RESPONSE REGULATOR PROTEIN 1"/>
    <property type="match status" value="1"/>
</dbReference>
<feature type="modified residue" description="4-aspartylphosphate" evidence="2">
    <location>
        <position position="58"/>
    </location>
</feature>
<dbReference type="Pfam" id="PF00072">
    <property type="entry name" value="Response_reg"/>
    <property type="match status" value="1"/>
</dbReference>
<sequence length="119" mass="13065">MKTPDKRLRVLLVEDNSDALEGMVEMTDFLGHQPHGCLSAEDALVVLRQQPFDLMITDIGLPGISGLDLARQAREIQPLEIVVSSGYARGPDVMTNVGWLMKPFGIDEYAALLESAARQ</sequence>
<dbReference type="SUPFAM" id="SSF52172">
    <property type="entry name" value="CheY-like"/>
    <property type="match status" value="1"/>
</dbReference>
<organism evidence="4 5">
    <name type="scientific">Herminiimonas aquatilis</name>
    <dbReference type="NCBI Taxonomy" id="345342"/>
    <lineage>
        <taxon>Bacteria</taxon>
        <taxon>Pseudomonadati</taxon>
        <taxon>Pseudomonadota</taxon>
        <taxon>Betaproteobacteria</taxon>
        <taxon>Burkholderiales</taxon>
        <taxon>Oxalobacteraceae</taxon>
        <taxon>Herminiimonas</taxon>
    </lineage>
</organism>
<dbReference type="Gene3D" id="3.40.50.2300">
    <property type="match status" value="1"/>
</dbReference>
<evidence type="ECO:0000256" key="1">
    <source>
        <dbReference type="ARBA" id="ARBA00022553"/>
    </source>
</evidence>
<dbReference type="RefSeq" id="WP_382233139.1">
    <property type="nucleotide sequence ID" value="NZ_JBHTCC010000001.1"/>
</dbReference>
<accession>A0ABW2J453</accession>
<evidence type="ECO:0000259" key="3">
    <source>
        <dbReference type="PROSITE" id="PS50110"/>
    </source>
</evidence>
<feature type="domain" description="Response regulatory" evidence="3">
    <location>
        <begin position="9"/>
        <end position="117"/>
    </location>
</feature>
<proteinExistence type="predicted"/>
<dbReference type="PANTHER" id="PTHR44591:SF25">
    <property type="entry name" value="CHEMOTAXIS TWO-COMPONENT RESPONSE REGULATOR"/>
    <property type="match status" value="1"/>
</dbReference>
<reference evidence="5" key="1">
    <citation type="journal article" date="2019" name="Int. J. Syst. Evol. Microbiol.">
        <title>The Global Catalogue of Microorganisms (GCM) 10K type strain sequencing project: providing services to taxonomists for standard genome sequencing and annotation.</title>
        <authorList>
            <consortium name="The Broad Institute Genomics Platform"/>
            <consortium name="The Broad Institute Genome Sequencing Center for Infectious Disease"/>
            <person name="Wu L."/>
            <person name="Ma J."/>
        </authorList>
    </citation>
    <scope>NUCLEOTIDE SEQUENCE [LARGE SCALE GENOMIC DNA]</scope>
    <source>
        <strain evidence="5">CCUG 36956</strain>
    </source>
</reference>
<comment type="caution">
    <text evidence="4">The sequence shown here is derived from an EMBL/GenBank/DDBJ whole genome shotgun (WGS) entry which is preliminary data.</text>
</comment>
<keyword evidence="1 2" id="KW-0597">Phosphoprotein</keyword>
<evidence type="ECO:0000313" key="4">
    <source>
        <dbReference type="EMBL" id="MFC7298017.1"/>
    </source>
</evidence>
<dbReference type="InterPro" id="IPR011006">
    <property type="entry name" value="CheY-like_superfamily"/>
</dbReference>
<dbReference type="PROSITE" id="PS50110">
    <property type="entry name" value="RESPONSE_REGULATORY"/>
    <property type="match status" value="1"/>
</dbReference>
<dbReference type="InterPro" id="IPR050595">
    <property type="entry name" value="Bact_response_regulator"/>
</dbReference>
<dbReference type="EMBL" id="JBHTCC010000001">
    <property type="protein sequence ID" value="MFC7298017.1"/>
    <property type="molecule type" value="Genomic_DNA"/>
</dbReference>
<evidence type="ECO:0000256" key="2">
    <source>
        <dbReference type="PROSITE-ProRule" id="PRU00169"/>
    </source>
</evidence>
<dbReference type="Proteomes" id="UP001596379">
    <property type="component" value="Unassembled WGS sequence"/>
</dbReference>
<name>A0ABW2J453_9BURK</name>